<dbReference type="PRINTS" id="PR00080">
    <property type="entry name" value="SDRFAMILY"/>
</dbReference>
<comment type="caution">
    <text evidence="4">The sequence shown here is derived from an EMBL/GenBank/DDBJ whole genome shotgun (WGS) entry which is preliminary data.</text>
</comment>
<dbReference type="AlphaFoldDB" id="A0AAD9ZVI1"/>
<evidence type="ECO:0000313" key="4">
    <source>
        <dbReference type="EMBL" id="KAK3194060.1"/>
    </source>
</evidence>
<reference evidence="4" key="1">
    <citation type="journal article" date="2023" name="Plant J.">
        <title>Genome sequences and population genomics provide insights into the demographic history, inbreeding, and mutation load of two 'living fossil' tree species of Dipteronia.</title>
        <authorList>
            <person name="Feng Y."/>
            <person name="Comes H.P."/>
            <person name="Chen J."/>
            <person name="Zhu S."/>
            <person name="Lu R."/>
            <person name="Zhang X."/>
            <person name="Li P."/>
            <person name="Qiu J."/>
            <person name="Olsen K.M."/>
            <person name="Qiu Y."/>
        </authorList>
    </citation>
    <scope>NUCLEOTIDE SEQUENCE</scope>
    <source>
        <strain evidence="4">NBL</strain>
    </source>
</reference>
<evidence type="ECO:0000256" key="3">
    <source>
        <dbReference type="ARBA" id="ARBA00023002"/>
    </source>
</evidence>
<dbReference type="PRINTS" id="PR00081">
    <property type="entry name" value="GDHRDH"/>
</dbReference>
<proteinExistence type="inferred from homology"/>
<sequence length="228" mass="24848">MDPTSVGSLANFINTQFHKLDILVNNAGVSGMIVDAEDFTSLNLGYLAEDFTGSNLKNIEIVGAKTDMVKQVVKHTYETDEICLRTNYYGTKQVTQALIPLLLQSHSPRIVNLSSSFGKLKFLSNERAKEEFLEDAREGLLEKKGWPVSLSAYVVSKAALNAYTRILANKLPKISINAVSPGFVKTDMSFNGGEFTVEEGARGPVILALAPDGGPSGLSFYQMELSTF</sequence>
<keyword evidence="2" id="KW-0521">NADP</keyword>
<dbReference type="Gene3D" id="3.40.50.720">
    <property type="entry name" value="NAD(P)-binding Rossmann-like Domain"/>
    <property type="match status" value="1"/>
</dbReference>
<dbReference type="Pfam" id="PF13561">
    <property type="entry name" value="adh_short_C2"/>
    <property type="match status" value="1"/>
</dbReference>
<keyword evidence="3" id="KW-0560">Oxidoreductase</keyword>
<dbReference type="PANTHER" id="PTHR43490:SF107">
    <property type="entry name" value="SALUTARIDINE REDUCTASE (NADPH)"/>
    <property type="match status" value="1"/>
</dbReference>
<dbReference type="InterPro" id="IPR036291">
    <property type="entry name" value="NAD(P)-bd_dom_sf"/>
</dbReference>
<dbReference type="InterPro" id="IPR020904">
    <property type="entry name" value="Sc_DH/Rdtase_CS"/>
</dbReference>
<dbReference type="GO" id="GO:0016020">
    <property type="term" value="C:membrane"/>
    <property type="evidence" value="ECO:0007669"/>
    <property type="project" value="TreeGrafter"/>
</dbReference>
<dbReference type="PROSITE" id="PS00061">
    <property type="entry name" value="ADH_SHORT"/>
    <property type="match status" value="1"/>
</dbReference>
<dbReference type="EMBL" id="JANJYJ010000008">
    <property type="protein sequence ID" value="KAK3194060.1"/>
    <property type="molecule type" value="Genomic_DNA"/>
</dbReference>
<keyword evidence="5" id="KW-1185">Reference proteome</keyword>
<gene>
    <name evidence="4" type="ORF">Dsin_025370</name>
</gene>
<dbReference type="InterPro" id="IPR002347">
    <property type="entry name" value="SDR_fam"/>
</dbReference>
<organism evidence="4 5">
    <name type="scientific">Dipteronia sinensis</name>
    <dbReference type="NCBI Taxonomy" id="43782"/>
    <lineage>
        <taxon>Eukaryota</taxon>
        <taxon>Viridiplantae</taxon>
        <taxon>Streptophyta</taxon>
        <taxon>Embryophyta</taxon>
        <taxon>Tracheophyta</taxon>
        <taxon>Spermatophyta</taxon>
        <taxon>Magnoliopsida</taxon>
        <taxon>eudicotyledons</taxon>
        <taxon>Gunneridae</taxon>
        <taxon>Pentapetalae</taxon>
        <taxon>rosids</taxon>
        <taxon>malvids</taxon>
        <taxon>Sapindales</taxon>
        <taxon>Sapindaceae</taxon>
        <taxon>Hippocastanoideae</taxon>
        <taxon>Acereae</taxon>
        <taxon>Dipteronia</taxon>
    </lineage>
</organism>
<protein>
    <submittedName>
        <fullName evidence="4">Uncharacterized protein</fullName>
    </submittedName>
</protein>
<evidence type="ECO:0000256" key="2">
    <source>
        <dbReference type="ARBA" id="ARBA00022857"/>
    </source>
</evidence>
<evidence type="ECO:0000313" key="5">
    <source>
        <dbReference type="Proteomes" id="UP001281410"/>
    </source>
</evidence>
<dbReference type="PANTHER" id="PTHR43490">
    <property type="entry name" value="(+)-NEOMENTHOL DEHYDROGENASE"/>
    <property type="match status" value="1"/>
</dbReference>
<accession>A0AAD9ZVI1</accession>
<dbReference type="GO" id="GO:0016491">
    <property type="term" value="F:oxidoreductase activity"/>
    <property type="evidence" value="ECO:0007669"/>
    <property type="project" value="UniProtKB-KW"/>
</dbReference>
<dbReference type="Proteomes" id="UP001281410">
    <property type="component" value="Unassembled WGS sequence"/>
</dbReference>
<name>A0AAD9ZVI1_9ROSI</name>
<evidence type="ECO:0000256" key="1">
    <source>
        <dbReference type="ARBA" id="ARBA00006484"/>
    </source>
</evidence>
<dbReference type="SUPFAM" id="SSF51735">
    <property type="entry name" value="NAD(P)-binding Rossmann-fold domains"/>
    <property type="match status" value="1"/>
</dbReference>
<comment type="similarity">
    <text evidence="1">Belongs to the short-chain dehydrogenases/reductases (SDR) family.</text>
</comment>